<evidence type="ECO:0000313" key="1">
    <source>
        <dbReference type="EMBL" id="EMS50609.1"/>
    </source>
</evidence>
<dbReference type="Gene3D" id="3.30.420.10">
    <property type="entry name" value="Ribonuclease H-like superfamily/Ribonuclease H"/>
    <property type="match status" value="1"/>
</dbReference>
<dbReference type="AlphaFoldDB" id="M7ZRA5"/>
<dbReference type="InterPro" id="IPR036397">
    <property type="entry name" value="RNaseH_sf"/>
</dbReference>
<organism evidence="1">
    <name type="scientific">Triticum urartu</name>
    <name type="common">Red wild einkorn</name>
    <name type="synonym">Crithodium urartu</name>
    <dbReference type="NCBI Taxonomy" id="4572"/>
    <lineage>
        <taxon>Eukaryota</taxon>
        <taxon>Viridiplantae</taxon>
        <taxon>Streptophyta</taxon>
        <taxon>Embryophyta</taxon>
        <taxon>Tracheophyta</taxon>
        <taxon>Spermatophyta</taxon>
        <taxon>Magnoliopsida</taxon>
        <taxon>Liliopsida</taxon>
        <taxon>Poales</taxon>
        <taxon>Poaceae</taxon>
        <taxon>BOP clade</taxon>
        <taxon>Pooideae</taxon>
        <taxon>Triticodae</taxon>
        <taxon>Triticeae</taxon>
        <taxon>Triticinae</taxon>
        <taxon>Triticum</taxon>
    </lineage>
</organism>
<dbReference type="GO" id="GO:0003676">
    <property type="term" value="F:nucleic acid binding"/>
    <property type="evidence" value="ECO:0007669"/>
    <property type="project" value="InterPro"/>
</dbReference>
<dbReference type="Pfam" id="PF13456">
    <property type="entry name" value="RVT_3"/>
    <property type="match status" value="1"/>
</dbReference>
<sequence>MAAKVLQLRSSEGKVLVAPAWDYRPAAAQARPLEMRVPSRALERVLQYWTKHSLAKATGESRESLACWDADFQRRLGEDGLAKEAAAAVQELRRHGVHHGGRPRRHAATVATAVAAPATATRADPVRAWCQLVHHPKGVDHGEPSPAPTASIAFHASDIAVATRPGPATTLPAAAGTEPVGVRCAICARGRQMAQDEEFACHHRKRPTSKAANAAAPVKKVSRPVASKACSFVGSTPLPVTAVAPGVKNVTLASTLQARRGMRELSCKIPRQNQSPLPAIAVAAPRKQPIPCLSPVELCWSMITHIPIGKAQDDFWAWSLDRFGNFSVRSAYKLMVALRRDTVSASSSEGQERGFWRKLWRLPVSLKEVKQATSVKIPVLSHETWAVDMVDHDKVKQSDACVILCGAWAVWTERNARTHGETTRSLMQSAKWTTDVAADLAATGKKMTTVANKEAYAIRDGAQLAFDLGYRKVHMETDAQIVLKLWYSPENDRSEIATIIKEIQELCRNFEEFRLSFISREANELAHLCAKQCNSSRRRCIWINYVPTFLTACVMKDCNPAG</sequence>
<proteinExistence type="predicted"/>
<name>M7ZRA5_TRIUA</name>
<protein>
    <submittedName>
        <fullName evidence="1">Uncharacterized protein</fullName>
    </submittedName>
</protein>
<accession>M7ZRA5</accession>
<reference evidence="1" key="1">
    <citation type="journal article" date="2013" name="Nature">
        <title>Draft genome of the wheat A-genome progenitor Triticum urartu.</title>
        <authorList>
            <person name="Ling H.Q."/>
            <person name="Zhao S."/>
            <person name="Liu D."/>
            <person name="Wang J."/>
            <person name="Sun H."/>
            <person name="Zhang C."/>
            <person name="Fan H."/>
            <person name="Li D."/>
            <person name="Dong L."/>
            <person name="Tao Y."/>
            <person name="Gao C."/>
            <person name="Wu H."/>
            <person name="Li Y."/>
            <person name="Cui Y."/>
            <person name="Guo X."/>
            <person name="Zheng S."/>
            <person name="Wang B."/>
            <person name="Yu K."/>
            <person name="Liang Q."/>
            <person name="Yang W."/>
            <person name="Lou X."/>
            <person name="Chen J."/>
            <person name="Feng M."/>
            <person name="Jian J."/>
            <person name="Zhang X."/>
            <person name="Luo G."/>
            <person name="Jiang Y."/>
            <person name="Liu J."/>
            <person name="Wang Z."/>
            <person name="Sha Y."/>
            <person name="Zhang B."/>
            <person name="Wu H."/>
            <person name="Tang D."/>
            <person name="Shen Q."/>
            <person name="Xue P."/>
            <person name="Zou S."/>
            <person name="Wang X."/>
            <person name="Liu X."/>
            <person name="Wang F."/>
            <person name="Yang Y."/>
            <person name="An X."/>
            <person name="Dong Z."/>
            <person name="Zhang K."/>
            <person name="Zhang X."/>
            <person name="Luo M.C."/>
            <person name="Dvorak J."/>
            <person name="Tong Y."/>
            <person name="Wang J."/>
            <person name="Yang H."/>
            <person name="Li Z."/>
            <person name="Wang D."/>
            <person name="Zhang A."/>
            <person name="Wang J."/>
        </authorList>
    </citation>
    <scope>NUCLEOTIDE SEQUENCE</scope>
</reference>
<dbReference type="PANTHER" id="PTHR47723">
    <property type="entry name" value="OS05G0353850 PROTEIN"/>
    <property type="match status" value="1"/>
</dbReference>
<dbReference type="InterPro" id="IPR002156">
    <property type="entry name" value="RNaseH_domain"/>
</dbReference>
<dbReference type="InterPro" id="IPR044730">
    <property type="entry name" value="RNase_H-like_dom_plant"/>
</dbReference>
<gene>
    <name evidence="1" type="ORF">TRIUR3_23389</name>
</gene>
<dbReference type="InterPro" id="IPR053151">
    <property type="entry name" value="RNase_H-like"/>
</dbReference>
<dbReference type="PANTHER" id="PTHR47723:SF24">
    <property type="entry name" value="RNASE H TYPE-1 DOMAIN-CONTAINING PROTEIN"/>
    <property type="match status" value="1"/>
</dbReference>
<dbReference type="eggNOG" id="ENOG502R86Q">
    <property type="taxonomic scope" value="Eukaryota"/>
</dbReference>
<dbReference type="GO" id="GO:0004523">
    <property type="term" value="F:RNA-DNA hybrid ribonuclease activity"/>
    <property type="evidence" value="ECO:0007669"/>
    <property type="project" value="InterPro"/>
</dbReference>
<dbReference type="CDD" id="cd06222">
    <property type="entry name" value="RNase_H_like"/>
    <property type="match status" value="1"/>
</dbReference>
<dbReference type="EMBL" id="KD229457">
    <property type="protein sequence ID" value="EMS50609.1"/>
    <property type="molecule type" value="Genomic_DNA"/>
</dbReference>